<evidence type="ECO:0000313" key="3">
    <source>
        <dbReference type="Proteomes" id="UP001521209"/>
    </source>
</evidence>
<dbReference type="EMBL" id="JAKGBZ010000098">
    <property type="protein sequence ID" value="MCF3948881.1"/>
    <property type="molecule type" value="Genomic_DNA"/>
</dbReference>
<feature type="region of interest" description="Disordered" evidence="1">
    <location>
        <begin position="17"/>
        <end position="39"/>
    </location>
</feature>
<evidence type="ECO:0000313" key="2">
    <source>
        <dbReference type="EMBL" id="MCF3948881.1"/>
    </source>
</evidence>
<dbReference type="RefSeq" id="WP_235706191.1">
    <property type="nucleotide sequence ID" value="NZ_JAKGBZ010000098.1"/>
</dbReference>
<proteinExistence type="predicted"/>
<sequence>MIEQVDFQFGQGTPWRFGWGSAIGHGKPENPPTDQAEDRDQIREALRSPELGIFGFATRFEDLVKNLDLPPKSIPL</sequence>
<gene>
    <name evidence="2" type="ORF">L2A60_19755</name>
</gene>
<accession>A0ABS9E4N7</accession>
<comment type="caution">
    <text evidence="2">The sequence shown here is derived from an EMBL/GenBank/DDBJ whole genome shotgun (WGS) entry which is preliminary data.</text>
</comment>
<dbReference type="Proteomes" id="UP001521209">
    <property type="component" value="Unassembled WGS sequence"/>
</dbReference>
<keyword evidence="3" id="KW-1185">Reference proteome</keyword>
<evidence type="ECO:0000256" key="1">
    <source>
        <dbReference type="SAM" id="MobiDB-lite"/>
    </source>
</evidence>
<protein>
    <submittedName>
        <fullName evidence="2">Uncharacterized protein</fullName>
    </submittedName>
</protein>
<reference evidence="2 3" key="1">
    <citation type="submission" date="2022-01" db="EMBL/GenBank/DDBJ databases">
        <authorList>
            <person name="Won M."/>
            <person name="Kim S.-J."/>
            <person name="Kwon S.-W."/>
        </authorList>
    </citation>
    <scope>NUCLEOTIDE SEQUENCE [LARGE SCALE GENOMIC DNA]</scope>
    <source>
        <strain evidence="2 3">KCTC 23505</strain>
    </source>
</reference>
<organism evidence="2 3">
    <name type="scientific">Acidiphilium iwatense</name>
    <dbReference type="NCBI Taxonomy" id="768198"/>
    <lineage>
        <taxon>Bacteria</taxon>
        <taxon>Pseudomonadati</taxon>
        <taxon>Pseudomonadota</taxon>
        <taxon>Alphaproteobacteria</taxon>
        <taxon>Acetobacterales</taxon>
        <taxon>Acidocellaceae</taxon>
        <taxon>Acidiphilium</taxon>
    </lineage>
</organism>
<name>A0ABS9E4N7_9PROT</name>